<accession>A0A182MLQ5</accession>
<reference evidence="3" key="1">
    <citation type="submission" date="2013-09" db="EMBL/GenBank/DDBJ databases">
        <title>The Genome Sequence of Anopheles culicifacies species A.</title>
        <authorList>
            <consortium name="The Broad Institute Genomics Platform"/>
            <person name="Neafsey D.E."/>
            <person name="Besansky N."/>
            <person name="Howell P."/>
            <person name="Walton C."/>
            <person name="Young S.K."/>
            <person name="Zeng Q."/>
            <person name="Gargeya S."/>
            <person name="Fitzgerald M."/>
            <person name="Haas B."/>
            <person name="Abouelleil A."/>
            <person name="Allen A.W."/>
            <person name="Alvarado L."/>
            <person name="Arachchi H.M."/>
            <person name="Berlin A.M."/>
            <person name="Chapman S.B."/>
            <person name="Gainer-Dewar J."/>
            <person name="Goldberg J."/>
            <person name="Griggs A."/>
            <person name="Gujja S."/>
            <person name="Hansen M."/>
            <person name="Howarth C."/>
            <person name="Imamovic A."/>
            <person name="Ireland A."/>
            <person name="Larimer J."/>
            <person name="McCowan C."/>
            <person name="Murphy C."/>
            <person name="Pearson M."/>
            <person name="Poon T.W."/>
            <person name="Priest M."/>
            <person name="Roberts A."/>
            <person name="Saif S."/>
            <person name="Shea T."/>
            <person name="Sisk P."/>
            <person name="Sykes S."/>
            <person name="Wortman J."/>
            <person name="Nusbaum C."/>
            <person name="Birren B."/>
        </authorList>
    </citation>
    <scope>NUCLEOTIDE SEQUENCE [LARGE SCALE GENOMIC DNA]</scope>
    <source>
        <strain evidence="3">A-37</strain>
    </source>
</reference>
<dbReference type="EMBL" id="AXCM01004383">
    <property type="status" value="NOT_ANNOTATED_CDS"/>
    <property type="molecule type" value="Genomic_DNA"/>
</dbReference>
<evidence type="ECO:0000313" key="3">
    <source>
        <dbReference type="Proteomes" id="UP000075883"/>
    </source>
</evidence>
<dbReference type="Gene3D" id="3.30.900.10">
    <property type="entry name" value="HORMA domain"/>
    <property type="match status" value="1"/>
</dbReference>
<sequence length="117" mass="12567">MASQGGSMQDRNSLEKYIRQLAMKAAQIIVQSRLGEKIATESNPNSTSSDWGASTAIPPGASKEFDSSLGYTPQIGAQIPFGLSPSSMDMTILLRGKLRPGQVEIQEQKMAYCNLAS</sequence>
<evidence type="ECO:0000256" key="1">
    <source>
        <dbReference type="SAM" id="MobiDB-lite"/>
    </source>
</evidence>
<organism evidence="2 3">
    <name type="scientific">Anopheles culicifacies</name>
    <dbReference type="NCBI Taxonomy" id="139723"/>
    <lineage>
        <taxon>Eukaryota</taxon>
        <taxon>Metazoa</taxon>
        <taxon>Ecdysozoa</taxon>
        <taxon>Arthropoda</taxon>
        <taxon>Hexapoda</taxon>
        <taxon>Insecta</taxon>
        <taxon>Pterygota</taxon>
        <taxon>Neoptera</taxon>
        <taxon>Endopterygota</taxon>
        <taxon>Diptera</taxon>
        <taxon>Nematocera</taxon>
        <taxon>Culicoidea</taxon>
        <taxon>Culicidae</taxon>
        <taxon>Anophelinae</taxon>
        <taxon>Anopheles</taxon>
        <taxon>culicifacies species complex</taxon>
    </lineage>
</organism>
<dbReference type="VEuPathDB" id="VectorBase:ACUA021287"/>
<dbReference type="STRING" id="139723.A0A182MLQ5"/>
<proteinExistence type="predicted"/>
<protein>
    <submittedName>
        <fullName evidence="2">Uncharacterized protein</fullName>
    </submittedName>
</protein>
<dbReference type="EnsemblMetazoa" id="ACUA021287-RA">
    <property type="protein sequence ID" value="ACUA021287-PA"/>
    <property type="gene ID" value="ACUA021287"/>
</dbReference>
<reference evidence="2" key="2">
    <citation type="submission" date="2020-05" db="UniProtKB">
        <authorList>
            <consortium name="EnsemblMetazoa"/>
        </authorList>
    </citation>
    <scope>IDENTIFICATION</scope>
    <source>
        <strain evidence="2">A-37</strain>
    </source>
</reference>
<dbReference type="AlphaFoldDB" id="A0A182MLQ5"/>
<dbReference type="Proteomes" id="UP000075883">
    <property type="component" value="Unassembled WGS sequence"/>
</dbReference>
<evidence type="ECO:0000313" key="2">
    <source>
        <dbReference type="EnsemblMetazoa" id="ACUA021287-PA"/>
    </source>
</evidence>
<dbReference type="InterPro" id="IPR036570">
    <property type="entry name" value="HORMA_dom_sf"/>
</dbReference>
<keyword evidence="3" id="KW-1185">Reference proteome</keyword>
<feature type="region of interest" description="Disordered" evidence="1">
    <location>
        <begin position="39"/>
        <end position="59"/>
    </location>
</feature>
<name>A0A182MLQ5_9DIPT</name>
<feature type="compositionally biased region" description="Polar residues" evidence="1">
    <location>
        <begin position="40"/>
        <end position="52"/>
    </location>
</feature>